<evidence type="ECO:0000313" key="2">
    <source>
        <dbReference type="EMBL" id="MBU2692882.1"/>
    </source>
</evidence>
<dbReference type="AlphaFoldDB" id="A0A948S090"/>
<proteinExistence type="predicted"/>
<gene>
    <name evidence="2" type="ORF">KJ970_18335</name>
</gene>
<organism evidence="2 3">
    <name type="scientific">Eiseniibacteriota bacterium</name>
    <dbReference type="NCBI Taxonomy" id="2212470"/>
    <lineage>
        <taxon>Bacteria</taxon>
        <taxon>Candidatus Eiseniibacteriota</taxon>
    </lineage>
</organism>
<name>A0A948S090_UNCEI</name>
<feature type="region of interest" description="Disordered" evidence="1">
    <location>
        <begin position="1"/>
        <end position="22"/>
    </location>
</feature>
<dbReference type="Proteomes" id="UP000777784">
    <property type="component" value="Unassembled WGS sequence"/>
</dbReference>
<evidence type="ECO:0000256" key="1">
    <source>
        <dbReference type="SAM" id="MobiDB-lite"/>
    </source>
</evidence>
<evidence type="ECO:0000313" key="3">
    <source>
        <dbReference type="Proteomes" id="UP000777784"/>
    </source>
</evidence>
<dbReference type="EMBL" id="JAHJDP010000104">
    <property type="protein sequence ID" value="MBU2692882.1"/>
    <property type="molecule type" value="Genomic_DNA"/>
</dbReference>
<sequence length="529" mass="58223">MSTPGGDEGASPSLSDAADDAASDAADETLIRSPVWAQELQGLWTDLDDLVQHWVLRQGPHGRFLPSALDRSDSTSTTAESLAVEVSPEDWESAFEVVETWPCYLSITGDQPAFAALMALCFAFADDVLGLAPEDSAEAAPPQVMIPAAYRGATATLISYSYALVPHSPAETWLRAIEDRWSFPRHDPLQVRLELALLRLTRDSGRADRIRAAAADYLSRPISDRLDENLEAADLMIDLASILPSQGMPGHGPGKTELLEKVAERLTKAIDAIQEMGKEEAASRSGLLTEIALRYRALSQDQRIDTLLIDWIYSGEQGLHLSHEPLPAGFIWKVEGGDDALATALKTARIELDRHRQRLRGEASGLWDGERIKCRDAAALLALLTQAGLSTRNGRVPDILVRYRDAHGVLGLRHPVSAFCETNSRNEVVVSFWHDYIDPVTVWVEPALEGARLGRSWWEINKKNEDGEGEKRWSPLPYLKIGRVGPLVLGRKKSLHLRMEWLPGESLIGQWCEPAKKPMVLGPGGPALR</sequence>
<protein>
    <submittedName>
        <fullName evidence="2">Uncharacterized protein</fullName>
    </submittedName>
</protein>
<reference evidence="2" key="1">
    <citation type="submission" date="2021-05" db="EMBL/GenBank/DDBJ databases">
        <title>Energy efficiency and biological interactions define the core microbiome of deep oligotrophic groundwater.</title>
        <authorList>
            <person name="Mehrshad M."/>
            <person name="Lopez-Fernandez M."/>
            <person name="Bell E."/>
            <person name="Bernier-Latmani R."/>
            <person name="Bertilsson S."/>
            <person name="Dopson M."/>
        </authorList>
    </citation>
    <scope>NUCLEOTIDE SEQUENCE</scope>
    <source>
        <strain evidence="2">Modern_marine.mb.64</strain>
    </source>
</reference>
<accession>A0A948S090</accession>
<comment type="caution">
    <text evidence="2">The sequence shown here is derived from an EMBL/GenBank/DDBJ whole genome shotgun (WGS) entry which is preliminary data.</text>
</comment>